<dbReference type="PATRIC" id="fig|1653476.3.peg.1546"/>
<keyword evidence="5" id="KW-1185">Reference proteome</keyword>
<sequence>MQLPKELQKLFKEVQRMQKKMEETTKALEEKTVTVQVGGGMVKVTANGRQEILAIEVEEELLKPEEREMLQDLIVAGVNEALKKVKVMMEEEMAKITGGLALPPGFKLPGF</sequence>
<dbReference type="SUPFAM" id="SSF82607">
    <property type="entry name" value="YbaB-like"/>
    <property type="match status" value="1"/>
</dbReference>
<evidence type="ECO:0000256" key="1">
    <source>
        <dbReference type="ARBA" id="ARBA00023125"/>
    </source>
</evidence>
<dbReference type="PIRSF" id="PIRSF004555">
    <property type="entry name" value="UCP004555"/>
    <property type="match status" value="1"/>
</dbReference>
<name>A0A0U5AYU6_9BACT</name>
<evidence type="ECO:0000313" key="5">
    <source>
        <dbReference type="Proteomes" id="UP000068196"/>
    </source>
</evidence>
<dbReference type="NCBIfam" id="TIGR00103">
    <property type="entry name" value="DNA_YbaB_EbfC"/>
    <property type="match status" value="1"/>
</dbReference>
<accession>A0A0U5AYU6</accession>
<comment type="subcellular location">
    <subcellularLocation>
        <location evidence="2">Cytoplasm</location>
        <location evidence="2">Nucleoid</location>
    </subcellularLocation>
</comment>
<dbReference type="GO" id="GO:0005829">
    <property type="term" value="C:cytosol"/>
    <property type="evidence" value="ECO:0007669"/>
    <property type="project" value="TreeGrafter"/>
</dbReference>
<dbReference type="AlphaFoldDB" id="A0A0U5AYU6"/>
<keyword evidence="3" id="KW-0175">Coiled coil</keyword>
<dbReference type="InterPro" id="IPR036894">
    <property type="entry name" value="YbaB-like_sf"/>
</dbReference>
<dbReference type="Gene3D" id="3.30.1310.10">
    <property type="entry name" value="Nucleoid-associated protein YbaB-like domain"/>
    <property type="match status" value="1"/>
</dbReference>
<comment type="function">
    <text evidence="2">Binds to DNA and alters its conformation. May be involved in regulation of gene expression, nucleoid organization and DNA protection.</text>
</comment>
<proteinExistence type="inferred from homology"/>
<feature type="coiled-coil region" evidence="3">
    <location>
        <begin position="7"/>
        <end position="34"/>
    </location>
</feature>
<dbReference type="PANTHER" id="PTHR33449:SF1">
    <property type="entry name" value="NUCLEOID-ASSOCIATED PROTEIN YBAB"/>
    <property type="match status" value="1"/>
</dbReference>
<gene>
    <name evidence="4" type="ORF">THC_1489</name>
</gene>
<dbReference type="GO" id="GO:0003677">
    <property type="term" value="F:DNA binding"/>
    <property type="evidence" value="ECO:0007669"/>
    <property type="project" value="UniProtKB-UniRule"/>
</dbReference>
<dbReference type="STRING" id="1653476.THC_1489"/>
<organism evidence="4 5">
    <name type="scientific">Caldimicrobium thiodismutans</name>
    <dbReference type="NCBI Taxonomy" id="1653476"/>
    <lineage>
        <taxon>Bacteria</taxon>
        <taxon>Pseudomonadati</taxon>
        <taxon>Thermodesulfobacteriota</taxon>
        <taxon>Thermodesulfobacteria</taxon>
        <taxon>Thermodesulfobacteriales</taxon>
        <taxon>Thermodesulfobacteriaceae</taxon>
        <taxon>Caldimicrobium</taxon>
    </lineage>
</organism>
<keyword evidence="2" id="KW-0963">Cytoplasm</keyword>
<dbReference type="Pfam" id="PF02575">
    <property type="entry name" value="YbaB_DNA_bd"/>
    <property type="match status" value="1"/>
</dbReference>
<evidence type="ECO:0000256" key="2">
    <source>
        <dbReference type="HAMAP-Rule" id="MF_00274"/>
    </source>
</evidence>
<dbReference type="KEGG" id="cthi:THC_1489"/>
<reference evidence="5" key="2">
    <citation type="journal article" date="2016" name="Int. J. Syst. Evol. Microbiol.">
        <title>Caldimicrobium thiodismutans sp. nov., a sulfur-disproportionating bacterium isolated from a hot spring.</title>
        <authorList>
            <person name="Kojima H."/>
            <person name="Umezawa K."/>
            <person name="Fukui M."/>
        </authorList>
    </citation>
    <scope>NUCLEOTIDE SEQUENCE [LARGE SCALE GENOMIC DNA]</scope>
    <source>
        <strain evidence="5">TF1</strain>
    </source>
</reference>
<keyword evidence="1 2" id="KW-0238">DNA-binding</keyword>
<reference evidence="4 5" key="1">
    <citation type="journal article" date="2016" name="Int. J. Syst. Evol. Microbiol.">
        <title>Caldimicrobium thiodismutans sp. nov., a sulfur-disproportionating bacterium isolated from a hot spring, and emended description of the genus Caldimicrobium.</title>
        <authorList>
            <person name="Kojima H."/>
            <person name="Umezawa K."/>
            <person name="Fukui M."/>
        </authorList>
    </citation>
    <scope>NUCLEOTIDE SEQUENCE [LARGE SCALE GENOMIC DNA]</scope>
    <source>
        <strain evidence="4 5">TF1</strain>
    </source>
</reference>
<dbReference type="EMBL" id="AP014945">
    <property type="protein sequence ID" value="BAU23854.1"/>
    <property type="molecule type" value="Genomic_DNA"/>
</dbReference>
<evidence type="ECO:0000256" key="3">
    <source>
        <dbReference type="SAM" id="Coils"/>
    </source>
</evidence>
<dbReference type="HAMAP" id="MF_00274">
    <property type="entry name" value="DNA_YbaB_EbfC"/>
    <property type="match status" value="1"/>
</dbReference>
<dbReference type="InterPro" id="IPR004401">
    <property type="entry name" value="YbaB/EbfC"/>
</dbReference>
<dbReference type="OrthoDB" id="9809370at2"/>
<dbReference type="PANTHER" id="PTHR33449">
    <property type="entry name" value="NUCLEOID-ASSOCIATED PROTEIN YBAB"/>
    <property type="match status" value="1"/>
</dbReference>
<evidence type="ECO:0000313" key="4">
    <source>
        <dbReference type="EMBL" id="BAU23854.1"/>
    </source>
</evidence>
<comment type="subunit">
    <text evidence="2">Homodimer.</text>
</comment>
<dbReference type="RefSeq" id="WP_068515527.1">
    <property type="nucleotide sequence ID" value="NZ_AP014945.1"/>
</dbReference>
<dbReference type="Proteomes" id="UP000068196">
    <property type="component" value="Chromosome"/>
</dbReference>
<comment type="similarity">
    <text evidence="2">Belongs to the YbaB/EbfC family.</text>
</comment>
<dbReference type="GO" id="GO:0043590">
    <property type="term" value="C:bacterial nucleoid"/>
    <property type="evidence" value="ECO:0007669"/>
    <property type="project" value="UniProtKB-UniRule"/>
</dbReference>
<protein>
    <recommendedName>
        <fullName evidence="2">Nucleoid-associated protein THC_1489</fullName>
    </recommendedName>
</protein>